<evidence type="ECO:0000256" key="1">
    <source>
        <dbReference type="SAM" id="MobiDB-lite"/>
    </source>
</evidence>
<sequence length="76" mass="8174">MDHRCPSISIHCCTIADDTKLDKIILVLSALCVKMGIPPIFPEVPPTSDAPVEGATQPTTEDVADPILFDELEALD</sequence>
<accession>A0AAW2WT36</accession>
<feature type="region of interest" description="Disordered" evidence="1">
    <location>
        <begin position="44"/>
        <end position="63"/>
    </location>
</feature>
<reference evidence="2" key="2">
    <citation type="journal article" date="2024" name="Plant">
        <title>Genomic evolution and insights into agronomic trait innovations of Sesamum species.</title>
        <authorList>
            <person name="Miao H."/>
            <person name="Wang L."/>
            <person name="Qu L."/>
            <person name="Liu H."/>
            <person name="Sun Y."/>
            <person name="Le M."/>
            <person name="Wang Q."/>
            <person name="Wei S."/>
            <person name="Zheng Y."/>
            <person name="Lin W."/>
            <person name="Duan Y."/>
            <person name="Cao H."/>
            <person name="Xiong S."/>
            <person name="Wang X."/>
            <person name="Wei L."/>
            <person name="Li C."/>
            <person name="Ma Q."/>
            <person name="Ju M."/>
            <person name="Zhao R."/>
            <person name="Li G."/>
            <person name="Mu C."/>
            <person name="Tian Q."/>
            <person name="Mei H."/>
            <person name="Zhang T."/>
            <person name="Gao T."/>
            <person name="Zhang H."/>
        </authorList>
    </citation>
    <scope>NUCLEOTIDE SEQUENCE</scope>
    <source>
        <strain evidence="2">KEN1</strain>
    </source>
</reference>
<dbReference type="EMBL" id="JACGWN010000007">
    <property type="protein sequence ID" value="KAL0444119.1"/>
    <property type="molecule type" value="Genomic_DNA"/>
</dbReference>
<dbReference type="AlphaFoldDB" id="A0AAW2WT36"/>
<protein>
    <submittedName>
        <fullName evidence="2">Uncharacterized protein</fullName>
    </submittedName>
</protein>
<name>A0AAW2WT36_9LAMI</name>
<gene>
    <name evidence="2" type="ORF">Slati_2134600</name>
</gene>
<evidence type="ECO:0000313" key="2">
    <source>
        <dbReference type="EMBL" id="KAL0444119.1"/>
    </source>
</evidence>
<reference evidence="2" key="1">
    <citation type="submission" date="2020-06" db="EMBL/GenBank/DDBJ databases">
        <authorList>
            <person name="Li T."/>
            <person name="Hu X."/>
            <person name="Zhang T."/>
            <person name="Song X."/>
            <person name="Zhang H."/>
            <person name="Dai N."/>
            <person name="Sheng W."/>
            <person name="Hou X."/>
            <person name="Wei L."/>
        </authorList>
    </citation>
    <scope>NUCLEOTIDE SEQUENCE</scope>
    <source>
        <strain evidence="2">KEN1</strain>
        <tissue evidence="2">Leaf</tissue>
    </source>
</reference>
<comment type="caution">
    <text evidence="2">The sequence shown here is derived from an EMBL/GenBank/DDBJ whole genome shotgun (WGS) entry which is preliminary data.</text>
</comment>
<organism evidence="2">
    <name type="scientific">Sesamum latifolium</name>
    <dbReference type="NCBI Taxonomy" id="2727402"/>
    <lineage>
        <taxon>Eukaryota</taxon>
        <taxon>Viridiplantae</taxon>
        <taxon>Streptophyta</taxon>
        <taxon>Embryophyta</taxon>
        <taxon>Tracheophyta</taxon>
        <taxon>Spermatophyta</taxon>
        <taxon>Magnoliopsida</taxon>
        <taxon>eudicotyledons</taxon>
        <taxon>Gunneridae</taxon>
        <taxon>Pentapetalae</taxon>
        <taxon>asterids</taxon>
        <taxon>lamiids</taxon>
        <taxon>Lamiales</taxon>
        <taxon>Pedaliaceae</taxon>
        <taxon>Sesamum</taxon>
    </lineage>
</organism>
<proteinExistence type="predicted"/>